<sequence length="53" mass="6224">MTHKDSGWRPKGATEKYNGFEVWDHGVRPNEINDGEVDGEIRFDFLEREAEEE</sequence>
<dbReference type="GeneID" id="56037088"/>
<dbReference type="Proteomes" id="UP000509626">
    <property type="component" value="Chromosome"/>
</dbReference>
<proteinExistence type="predicted"/>
<dbReference type="OrthoDB" id="223633at2157"/>
<dbReference type="AlphaFoldDB" id="A0A7D5Q933"/>
<evidence type="ECO:0000313" key="2">
    <source>
        <dbReference type="Proteomes" id="UP000509626"/>
    </source>
</evidence>
<dbReference type="RefSeq" id="WP_179267982.1">
    <property type="nucleotide sequence ID" value="NZ_CP058579.1"/>
</dbReference>
<protein>
    <submittedName>
        <fullName evidence="1">Uncharacterized protein</fullName>
    </submittedName>
</protein>
<accession>A0A7D5Q933</accession>
<keyword evidence="2" id="KW-1185">Reference proteome</keyword>
<evidence type="ECO:0000313" key="1">
    <source>
        <dbReference type="EMBL" id="QLG61397.1"/>
    </source>
</evidence>
<organism evidence="1 2">
    <name type="scientific">Halorarum salinum</name>
    <dbReference type="NCBI Taxonomy" id="2743089"/>
    <lineage>
        <taxon>Archaea</taxon>
        <taxon>Methanobacteriati</taxon>
        <taxon>Methanobacteriota</taxon>
        <taxon>Stenosarchaea group</taxon>
        <taxon>Halobacteria</taxon>
        <taxon>Halobacteriales</taxon>
        <taxon>Haloferacaceae</taxon>
        <taxon>Halorarum</taxon>
    </lineage>
</organism>
<dbReference type="KEGG" id="halu:HUG12_06475"/>
<gene>
    <name evidence="1" type="ORF">HUG12_06475</name>
</gene>
<reference evidence="1 2" key="1">
    <citation type="submission" date="2020-06" db="EMBL/GenBank/DDBJ databases">
        <title>NJ-3-1, isolated from saline soil.</title>
        <authorList>
            <person name="Cui H.L."/>
            <person name="Shi X."/>
        </authorList>
    </citation>
    <scope>NUCLEOTIDE SEQUENCE [LARGE SCALE GENOMIC DNA]</scope>
    <source>
        <strain evidence="1 2">NJ-3-1</strain>
    </source>
</reference>
<dbReference type="EMBL" id="CP058579">
    <property type="protein sequence ID" value="QLG61397.1"/>
    <property type="molecule type" value="Genomic_DNA"/>
</dbReference>
<name>A0A7D5Q933_9EURY</name>